<evidence type="ECO:0000256" key="15">
    <source>
        <dbReference type="PIRSR" id="PIRSR001365-2"/>
    </source>
</evidence>
<dbReference type="InterPro" id="IPR013785">
    <property type="entry name" value="Aldolase_TIM"/>
</dbReference>
<dbReference type="GO" id="GO:0005829">
    <property type="term" value="C:cytosol"/>
    <property type="evidence" value="ECO:0007669"/>
    <property type="project" value="TreeGrafter"/>
</dbReference>
<dbReference type="Proteomes" id="UP000093954">
    <property type="component" value="Unassembled WGS sequence"/>
</dbReference>
<evidence type="ECO:0000256" key="11">
    <source>
        <dbReference type="ARBA" id="ARBA00047836"/>
    </source>
</evidence>
<dbReference type="SMART" id="SM01130">
    <property type="entry name" value="DHDPS"/>
    <property type="match status" value="1"/>
</dbReference>
<dbReference type="EMBL" id="LROS01000032">
    <property type="protein sequence ID" value="OBR91960.1"/>
    <property type="molecule type" value="Genomic_DNA"/>
</dbReference>
<keyword evidence="7 12" id="KW-0220">Diaminopimelate biosynthesis</keyword>
<evidence type="ECO:0000256" key="7">
    <source>
        <dbReference type="ARBA" id="ARBA00022915"/>
    </source>
</evidence>
<comment type="function">
    <text evidence="1 12">Catalyzes the condensation of (S)-aspartate-beta-semialdehyde [(S)-ASA] and pyruvate to 4-hydroxy-tetrahydrodipicolinate (HTPA).</text>
</comment>
<evidence type="ECO:0000256" key="1">
    <source>
        <dbReference type="ARBA" id="ARBA00003294"/>
    </source>
</evidence>
<keyword evidence="17" id="KW-1185">Reference proteome</keyword>
<dbReference type="RefSeq" id="WP_065078862.1">
    <property type="nucleotide sequence ID" value="NZ_LROS01000032.1"/>
</dbReference>
<reference evidence="16 17" key="1">
    <citation type="journal article" date="2012" name="Front. Microbiol.">
        <title>Draft Genome Sequence of the Virulent Strain 01-B526 of the Fish Pathogen Aeromonas salmonicida.</title>
        <authorList>
            <person name="Charette S.J."/>
            <person name="Brochu F."/>
            <person name="Boyle B."/>
            <person name="Filion G."/>
            <person name="Tanaka K.H."/>
            <person name="Derome N."/>
        </authorList>
    </citation>
    <scope>NUCLEOTIDE SEQUENCE [LARGE SCALE GENOMIC DNA]</scope>
    <source>
        <strain evidence="16 17">P11</strain>
    </source>
</reference>
<organism evidence="16 17">
    <name type="scientific">Clostridium ragsdalei P11</name>
    <dbReference type="NCBI Taxonomy" id="1353534"/>
    <lineage>
        <taxon>Bacteria</taxon>
        <taxon>Bacillati</taxon>
        <taxon>Bacillota</taxon>
        <taxon>Clostridia</taxon>
        <taxon>Eubacteriales</taxon>
        <taxon>Clostridiaceae</taxon>
        <taxon>Clostridium</taxon>
    </lineage>
</organism>
<feature type="site" description="Part of a proton relay during catalysis" evidence="12">
    <location>
        <position position="108"/>
    </location>
</feature>
<evidence type="ECO:0000256" key="2">
    <source>
        <dbReference type="ARBA" id="ARBA00005120"/>
    </source>
</evidence>
<comment type="pathway">
    <text evidence="2 12">Amino-acid biosynthesis; L-lysine biosynthesis via DAP pathway; (S)-tetrahydrodipicolinate from L-aspartate: step 3/4.</text>
</comment>
<dbReference type="SUPFAM" id="SSF51569">
    <property type="entry name" value="Aldolase"/>
    <property type="match status" value="1"/>
</dbReference>
<keyword evidence="9 12" id="KW-0456">Lyase</keyword>
<dbReference type="GO" id="GO:0009089">
    <property type="term" value="P:lysine biosynthetic process via diaminopimelate"/>
    <property type="evidence" value="ECO:0007669"/>
    <property type="project" value="UniProtKB-UniRule"/>
</dbReference>
<dbReference type="AlphaFoldDB" id="A0A1A6API9"/>
<evidence type="ECO:0000256" key="6">
    <source>
        <dbReference type="ARBA" id="ARBA00022605"/>
    </source>
</evidence>
<dbReference type="PANTHER" id="PTHR12128:SF66">
    <property type="entry name" value="4-HYDROXY-2-OXOGLUTARATE ALDOLASE, MITOCHONDRIAL"/>
    <property type="match status" value="1"/>
</dbReference>
<evidence type="ECO:0000313" key="16">
    <source>
        <dbReference type="EMBL" id="OBR91960.1"/>
    </source>
</evidence>
<comment type="catalytic activity">
    <reaction evidence="11 12">
        <text>L-aspartate 4-semialdehyde + pyruvate = (2S,4S)-4-hydroxy-2,3,4,5-tetrahydrodipicolinate + H2O + H(+)</text>
        <dbReference type="Rhea" id="RHEA:34171"/>
        <dbReference type="ChEBI" id="CHEBI:15361"/>
        <dbReference type="ChEBI" id="CHEBI:15377"/>
        <dbReference type="ChEBI" id="CHEBI:15378"/>
        <dbReference type="ChEBI" id="CHEBI:67139"/>
        <dbReference type="ChEBI" id="CHEBI:537519"/>
        <dbReference type="EC" id="4.3.3.7"/>
    </reaction>
</comment>
<dbReference type="GO" id="GO:0008840">
    <property type="term" value="F:4-hydroxy-tetrahydrodipicolinate synthase activity"/>
    <property type="evidence" value="ECO:0007669"/>
    <property type="project" value="UniProtKB-UniRule"/>
</dbReference>
<dbReference type="Gene3D" id="3.20.20.70">
    <property type="entry name" value="Aldolase class I"/>
    <property type="match status" value="1"/>
</dbReference>
<dbReference type="InterPro" id="IPR020625">
    <property type="entry name" value="Schiff_base-form_aldolases_AS"/>
</dbReference>
<gene>
    <name evidence="16" type="primary">dapA_2</name>
    <name evidence="12" type="synonym">dapA</name>
    <name evidence="16" type="ORF">CLRAG_26760</name>
</gene>
<dbReference type="CDD" id="cd00950">
    <property type="entry name" value="DHDPS"/>
    <property type="match status" value="1"/>
</dbReference>
<dbReference type="HAMAP" id="MF_00418">
    <property type="entry name" value="DapA"/>
    <property type="match status" value="1"/>
</dbReference>
<dbReference type="GO" id="GO:0019877">
    <property type="term" value="P:diaminopimelate biosynthetic process"/>
    <property type="evidence" value="ECO:0007669"/>
    <property type="project" value="UniProtKB-UniRule"/>
</dbReference>
<dbReference type="InterPro" id="IPR002220">
    <property type="entry name" value="DapA-like"/>
</dbReference>
<feature type="site" description="Part of a proton relay during catalysis" evidence="12">
    <location>
        <position position="45"/>
    </location>
</feature>
<dbReference type="PANTHER" id="PTHR12128">
    <property type="entry name" value="DIHYDRODIPICOLINATE SYNTHASE"/>
    <property type="match status" value="1"/>
</dbReference>
<feature type="active site" description="Schiff-base intermediate with substrate" evidence="12 14">
    <location>
        <position position="162"/>
    </location>
</feature>
<name>A0A1A6API9_9CLOT</name>
<evidence type="ECO:0000256" key="13">
    <source>
        <dbReference type="PIRNR" id="PIRNR001365"/>
    </source>
</evidence>
<proteinExistence type="inferred from homology"/>
<keyword evidence="10 12" id="KW-0704">Schiff base</keyword>
<comment type="subcellular location">
    <subcellularLocation>
        <location evidence="12">Cytoplasm</location>
    </subcellularLocation>
</comment>
<keyword evidence="8 12" id="KW-0457">Lysine biosynthesis</keyword>
<accession>A0A1A6API9</accession>
<evidence type="ECO:0000256" key="14">
    <source>
        <dbReference type="PIRSR" id="PIRSR001365-1"/>
    </source>
</evidence>
<feature type="binding site" evidence="12 15">
    <location>
        <position position="204"/>
    </location>
    <ligand>
        <name>pyruvate</name>
        <dbReference type="ChEBI" id="CHEBI:15361"/>
    </ligand>
</feature>
<feature type="binding site" evidence="12">
    <location>
        <position position="46"/>
    </location>
    <ligand>
        <name>pyruvate</name>
        <dbReference type="ChEBI" id="CHEBI:15361"/>
    </ligand>
</feature>
<evidence type="ECO:0000256" key="5">
    <source>
        <dbReference type="ARBA" id="ARBA00022490"/>
    </source>
</evidence>
<evidence type="ECO:0000256" key="3">
    <source>
        <dbReference type="ARBA" id="ARBA00007592"/>
    </source>
</evidence>
<feature type="active site" description="Proton donor/acceptor" evidence="12 14">
    <location>
        <position position="134"/>
    </location>
</feature>
<evidence type="ECO:0000313" key="17">
    <source>
        <dbReference type="Proteomes" id="UP000093954"/>
    </source>
</evidence>
<keyword evidence="6 12" id="KW-0028">Amino-acid biosynthesis</keyword>
<dbReference type="PATRIC" id="fig|1353534.3.peg.2720"/>
<comment type="caution">
    <text evidence="12">Was originally thought to be a dihydrodipicolinate synthase (DHDPS), catalyzing the condensation of (S)-aspartate-beta-semialdehyde [(S)-ASA] and pyruvate to dihydrodipicolinate (DHDP). However, it was shown in E.coli that the product of the enzymatic reaction is not dihydrodipicolinate but in fact (4S)-4-hydroxy-2,3,4,5-tetrahydro-(2S)-dipicolinic acid (HTPA), and that the consecutive dehydration reaction leading to DHDP is not spontaneous but catalyzed by DapB.</text>
</comment>
<comment type="caution">
    <text evidence="16">The sequence shown here is derived from an EMBL/GenBank/DDBJ whole genome shotgun (WGS) entry which is preliminary data.</text>
</comment>
<dbReference type="Pfam" id="PF00701">
    <property type="entry name" value="DHDPS"/>
    <property type="match status" value="1"/>
</dbReference>
<dbReference type="NCBIfam" id="TIGR00674">
    <property type="entry name" value="dapA"/>
    <property type="match status" value="1"/>
</dbReference>
<dbReference type="PROSITE" id="PS00666">
    <property type="entry name" value="DHDPS_2"/>
    <property type="match status" value="1"/>
</dbReference>
<evidence type="ECO:0000256" key="8">
    <source>
        <dbReference type="ARBA" id="ARBA00023154"/>
    </source>
</evidence>
<evidence type="ECO:0000256" key="4">
    <source>
        <dbReference type="ARBA" id="ARBA00012086"/>
    </source>
</evidence>
<evidence type="ECO:0000256" key="9">
    <source>
        <dbReference type="ARBA" id="ARBA00023239"/>
    </source>
</evidence>
<evidence type="ECO:0000256" key="10">
    <source>
        <dbReference type="ARBA" id="ARBA00023270"/>
    </source>
</evidence>
<dbReference type="PRINTS" id="PR00146">
    <property type="entry name" value="DHPICSNTHASE"/>
</dbReference>
<protein>
    <recommendedName>
        <fullName evidence="4 12">4-hydroxy-tetrahydrodipicolinate synthase</fullName>
        <shortName evidence="12">HTPA synthase</shortName>
        <ecNumber evidence="4 12">4.3.3.7</ecNumber>
    </recommendedName>
</protein>
<comment type="similarity">
    <text evidence="3 12 13">Belongs to the DapA family.</text>
</comment>
<dbReference type="PIRSF" id="PIRSF001365">
    <property type="entry name" value="DHDPS"/>
    <property type="match status" value="1"/>
</dbReference>
<dbReference type="InterPro" id="IPR005263">
    <property type="entry name" value="DapA"/>
</dbReference>
<evidence type="ECO:0000256" key="12">
    <source>
        <dbReference type="HAMAP-Rule" id="MF_00418"/>
    </source>
</evidence>
<dbReference type="EC" id="4.3.3.7" evidence="4 12"/>
<keyword evidence="5 12" id="KW-0963">Cytoplasm</keyword>
<comment type="subunit">
    <text evidence="12">Homotetramer; dimer of dimers.</text>
</comment>
<dbReference type="UniPathway" id="UPA00034">
    <property type="reaction ID" value="UER00017"/>
</dbReference>
<sequence length="293" mass="31864">MSLFTGSAVAIVTPFKDGTVNFDKLKELLEWHIKSGTKAIVVCGTSGEATTMTEKEKKDTIKFTVDTVNGRIPVIAGTGSNCTAQAVDMSVWAESVGVDGLLVITPYYNKTTQKGIIEHFKVINDRVKTPIIVYNVPGRTGLNILPKTLKKLCEFKNISGIKEASGNISQIAEMKALCGDRIDIYSGNDDQVIPILSLGGCGVISVMANIVPCDMEKMCKLFFKGDIKAALKLQLDLYSLIKAMFIETNPIPVKTAMNILGKNVGNLRLPLTTMTDENLKILKNELKNYGLLG</sequence>